<dbReference type="PANTHER" id="PTHR43591">
    <property type="entry name" value="METHYLTRANSFERASE"/>
    <property type="match status" value="1"/>
</dbReference>
<dbReference type="PANTHER" id="PTHR43591:SF99">
    <property type="entry name" value="OS06G0646000 PROTEIN"/>
    <property type="match status" value="1"/>
</dbReference>
<dbReference type="OrthoDB" id="1018at2157"/>
<dbReference type="GO" id="GO:0032259">
    <property type="term" value="P:methylation"/>
    <property type="evidence" value="ECO:0007669"/>
    <property type="project" value="UniProtKB-KW"/>
</dbReference>
<sequence length="205" mass="22556">MRKSAAGFNRIAREVFAPIYPVIARRLLDWSGIQSGRCMDIGSGPGLLAIALAREAGRPCIALDADPAMALFARENAAESHVGSFIDPIVADVHRMPVASGSIALAVSRGSLFFWDDRSCAFAEIERLLSPGGVAYIGGSFGSAPLREQIFTEMRRRNPHWDEDIRRRSGSLPESLLLEDLEKSGVAQYCIRKEEAGWWVEIRKP</sequence>
<feature type="domain" description="Methyltransferase type 11" evidence="1">
    <location>
        <begin position="40"/>
        <end position="137"/>
    </location>
</feature>
<keyword evidence="2" id="KW-0808">Transferase</keyword>
<proteinExistence type="predicted"/>
<accession>A0A498H3N7</accession>
<gene>
    <name evidence="2" type="ORF">ABH15_00725</name>
</gene>
<protein>
    <submittedName>
        <fullName evidence="2">Methyltransferase type 11</fullName>
    </submittedName>
</protein>
<keyword evidence="3" id="KW-1185">Reference proteome</keyword>
<dbReference type="EMBL" id="LHQS01000001">
    <property type="protein sequence ID" value="RXE56738.1"/>
    <property type="molecule type" value="Genomic_DNA"/>
</dbReference>
<evidence type="ECO:0000259" key="1">
    <source>
        <dbReference type="Pfam" id="PF08241"/>
    </source>
</evidence>
<dbReference type="Proteomes" id="UP000290932">
    <property type="component" value="Unassembled WGS sequence"/>
</dbReference>
<dbReference type="RefSeq" id="WP_128692459.1">
    <property type="nucleotide sequence ID" value="NZ_LHQS01000001.1"/>
</dbReference>
<dbReference type="InterPro" id="IPR029063">
    <property type="entry name" value="SAM-dependent_MTases_sf"/>
</dbReference>
<evidence type="ECO:0000313" key="3">
    <source>
        <dbReference type="Proteomes" id="UP000290932"/>
    </source>
</evidence>
<dbReference type="InterPro" id="IPR013216">
    <property type="entry name" value="Methyltransf_11"/>
</dbReference>
<dbReference type="Pfam" id="PF08241">
    <property type="entry name" value="Methyltransf_11"/>
    <property type="match status" value="1"/>
</dbReference>
<organism evidence="2 3">
    <name type="scientific">Methanoculleus taiwanensis</name>
    <dbReference type="NCBI Taxonomy" id="1550565"/>
    <lineage>
        <taxon>Archaea</taxon>
        <taxon>Methanobacteriati</taxon>
        <taxon>Methanobacteriota</taxon>
        <taxon>Stenosarchaea group</taxon>
        <taxon>Methanomicrobia</taxon>
        <taxon>Methanomicrobiales</taxon>
        <taxon>Methanomicrobiaceae</taxon>
        <taxon>Methanoculleus</taxon>
    </lineage>
</organism>
<dbReference type="SUPFAM" id="SSF53335">
    <property type="entry name" value="S-adenosyl-L-methionine-dependent methyltransferases"/>
    <property type="match status" value="1"/>
</dbReference>
<reference evidence="2 3" key="1">
    <citation type="journal article" date="2015" name="Int. J. Syst. Evol. Microbiol.">
        <title>Methanoculleus taiwanensis sp. nov., a methanogen isolated from deep marine sediment at the deformation front area near Taiwan.</title>
        <authorList>
            <person name="Weng C.Y."/>
            <person name="Chen S.C."/>
            <person name="Lai M.C."/>
            <person name="Wu S.Y."/>
            <person name="Lin S."/>
            <person name="Yang T.F."/>
            <person name="Chen P.C."/>
        </authorList>
    </citation>
    <scope>NUCLEOTIDE SEQUENCE [LARGE SCALE GENOMIC DNA]</scope>
    <source>
        <strain evidence="2 3">CYW4</strain>
    </source>
</reference>
<dbReference type="CDD" id="cd02440">
    <property type="entry name" value="AdoMet_MTases"/>
    <property type="match status" value="1"/>
</dbReference>
<dbReference type="Gene3D" id="3.40.50.150">
    <property type="entry name" value="Vaccinia Virus protein VP39"/>
    <property type="match status" value="1"/>
</dbReference>
<comment type="caution">
    <text evidence="2">The sequence shown here is derived from an EMBL/GenBank/DDBJ whole genome shotgun (WGS) entry which is preliminary data.</text>
</comment>
<keyword evidence="2" id="KW-0489">Methyltransferase</keyword>
<dbReference type="AlphaFoldDB" id="A0A498H3N7"/>
<dbReference type="GO" id="GO:0008757">
    <property type="term" value="F:S-adenosylmethionine-dependent methyltransferase activity"/>
    <property type="evidence" value="ECO:0007669"/>
    <property type="project" value="InterPro"/>
</dbReference>
<evidence type="ECO:0000313" key="2">
    <source>
        <dbReference type="EMBL" id="RXE56738.1"/>
    </source>
</evidence>
<name>A0A498H3N7_9EURY</name>